<proteinExistence type="predicted"/>
<dbReference type="RefSeq" id="WP_157388059.1">
    <property type="nucleotide sequence ID" value="NZ_WRPP01000002.1"/>
</dbReference>
<evidence type="ECO:0000313" key="2">
    <source>
        <dbReference type="Proteomes" id="UP000466794"/>
    </source>
</evidence>
<dbReference type="EMBL" id="WRPP01000002">
    <property type="protein sequence ID" value="MVU78615.1"/>
    <property type="molecule type" value="Genomic_DNA"/>
</dbReference>
<organism evidence="1 2">
    <name type="scientific">Nocardia terrae</name>
    <dbReference type="NCBI Taxonomy" id="2675851"/>
    <lineage>
        <taxon>Bacteria</taxon>
        <taxon>Bacillati</taxon>
        <taxon>Actinomycetota</taxon>
        <taxon>Actinomycetes</taxon>
        <taxon>Mycobacteriales</taxon>
        <taxon>Nocardiaceae</taxon>
        <taxon>Nocardia</taxon>
    </lineage>
</organism>
<comment type="caution">
    <text evidence="1">The sequence shown here is derived from an EMBL/GenBank/DDBJ whole genome shotgun (WGS) entry which is preliminary data.</text>
</comment>
<evidence type="ECO:0000313" key="1">
    <source>
        <dbReference type="EMBL" id="MVU78615.1"/>
    </source>
</evidence>
<name>A0A7K1UWA8_9NOCA</name>
<accession>A0A7K1UWA8</accession>
<dbReference type="AlphaFoldDB" id="A0A7K1UWA8"/>
<sequence length="312" mass="34199">MTSLAARAEVVKLARELHVAPEDLAFLLDSDPTAVRRVRQGMYRALDARYRPVFEGLAKVSGLIPNSLAIAIATRFFGPVLCGMVASSLSPDRAAALIGHVPLDFLADVAPYVDPEAATPIVRRFDTEVMVPVLRELLRRKDHVTLARFLVAASDAQLLAVLPAIESGEDMLMVAFDAELDTVSDRFELVMSRLPEDRIREVLQVAFEKDLFAEALTFLSLLSDQTLARVAEVAAGMDTEVFTHMVSATDRESAWAELVPIAAAMSPQGLRALLDLEVWTQESRSALTAAAERDGRFDELVRRLTEASARPD</sequence>
<dbReference type="SUPFAM" id="SSF158791">
    <property type="entry name" value="MgtE N-terminal domain-like"/>
    <property type="match status" value="1"/>
</dbReference>
<gene>
    <name evidence="1" type="ORF">GPX89_15335</name>
</gene>
<reference evidence="1 2" key="1">
    <citation type="submission" date="2019-12" db="EMBL/GenBank/DDBJ databases">
        <title>Nocardia sp. nov. ET3-3 isolated from soil.</title>
        <authorList>
            <person name="Kanchanasin P."/>
            <person name="Tanasupawat S."/>
            <person name="Yuki M."/>
            <person name="Kudo T."/>
        </authorList>
    </citation>
    <scope>NUCLEOTIDE SEQUENCE [LARGE SCALE GENOMIC DNA]</scope>
    <source>
        <strain evidence="1 2">ET3-3</strain>
    </source>
</reference>
<keyword evidence="2" id="KW-1185">Reference proteome</keyword>
<protein>
    <submittedName>
        <fullName evidence="1">Uncharacterized protein</fullName>
    </submittedName>
</protein>
<dbReference type="Proteomes" id="UP000466794">
    <property type="component" value="Unassembled WGS sequence"/>
</dbReference>